<dbReference type="InterPro" id="IPR019410">
    <property type="entry name" value="Methyltransf_16"/>
</dbReference>
<sequence length="745" mass="83200">MINQDQLLAGLDSRLEDLTTKLLDTRKVTDNAEKTVTELEQILDLVWSAQQHTLNSYLLSSSEHQAALREIERLGSAFLTRVIATYFTAESMESDIDSPIDISGFQMKPSLLTRASNLAAKLARLTGDAAVPSITWALTPDLQIPIAELSFESCAFGWKTWAAGALFAHYIATGRISVKNETILELGCGTGIVGIVTAKMGAKQVYLTDYQLETLKNCQRNVVQNNCSETAKVQALDWSWVTPSLETSIPESASAEIPPLSSTTFRFKVIFGADICYDPLHGTLVPRTCAQFLAEFSDARVYFVTGLRRGVFDADIEHFENQMTAWGFVVVFRADISRDDFIQENDHDTRIYSESLAHAIFQSSAAVSSDEKQFRFYEYRREKLTAITHPSINNCIVYEQFENRFNGIIALLIDRSVDVSIISNTLEKLGNMIDEAALHEKKAKVDATYVNPIDPNHLAIIKKLGGNYCTFVVNSLSYYSNEEIFVLTVKAQKVLQQMQALFSDSTVHGAAFKTGITRNIQISNSKWLQLRELSFSEAAYGWQTWSAGIVFASMIATGFVKFPKTAKTIFELGCGTGILGIATTCTIGDEAQVILTDYSPAILENARHNILLNEVMIPENSKNISVRELDWRNVCNFDSSLLETADVIIAADVCYELEHANLVPPVCNSLLRKSNESRVFIMSTLRRGFGIEIAAFEKAMCDVGFSIEKIDISRNSFEYRFPFLNSVFEGVDKNFRLCIYKRDAK</sequence>
<dbReference type="EMBL" id="JADGJH010000015">
    <property type="protein sequence ID" value="KAJ3142525.1"/>
    <property type="molecule type" value="Genomic_DNA"/>
</dbReference>
<keyword evidence="1" id="KW-0489">Methyltransferase</keyword>
<dbReference type="AlphaFoldDB" id="A0AAD5XII5"/>
<dbReference type="GO" id="GO:0032259">
    <property type="term" value="P:methylation"/>
    <property type="evidence" value="ECO:0007669"/>
    <property type="project" value="UniProtKB-KW"/>
</dbReference>
<name>A0AAD5XII5_9FUNG</name>
<evidence type="ECO:0000313" key="1">
    <source>
        <dbReference type="EMBL" id="KAJ3142525.1"/>
    </source>
</evidence>
<accession>A0AAD5XII5</accession>
<dbReference type="GO" id="GO:0008168">
    <property type="term" value="F:methyltransferase activity"/>
    <property type="evidence" value="ECO:0007669"/>
    <property type="project" value="UniProtKB-KW"/>
</dbReference>
<protein>
    <submittedName>
        <fullName evidence="1">Methyltransferase-like protein 22</fullName>
    </submittedName>
</protein>
<dbReference type="Proteomes" id="UP001211907">
    <property type="component" value="Unassembled WGS sequence"/>
</dbReference>
<dbReference type="SUPFAM" id="SSF53335">
    <property type="entry name" value="S-adenosyl-L-methionine-dependent methyltransferases"/>
    <property type="match status" value="2"/>
</dbReference>
<dbReference type="Gene3D" id="3.40.50.150">
    <property type="entry name" value="Vaccinia Virus protein VP39"/>
    <property type="match status" value="2"/>
</dbReference>
<comment type="caution">
    <text evidence="1">The sequence shown here is derived from an EMBL/GenBank/DDBJ whole genome shotgun (WGS) entry which is preliminary data.</text>
</comment>
<dbReference type="PANTHER" id="PTHR14614">
    <property type="entry name" value="HEPATOCELLULAR CARCINOMA-ASSOCIATED ANTIGEN"/>
    <property type="match status" value="1"/>
</dbReference>
<dbReference type="Pfam" id="PF10294">
    <property type="entry name" value="Methyltransf_16"/>
    <property type="match status" value="2"/>
</dbReference>
<dbReference type="InterPro" id="IPR029063">
    <property type="entry name" value="SAM-dependent_MTases_sf"/>
</dbReference>
<keyword evidence="1" id="KW-0808">Transferase</keyword>
<gene>
    <name evidence="1" type="primary">METTL22_1</name>
    <name evidence="1" type="ORF">HK100_002194</name>
</gene>
<keyword evidence="2" id="KW-1185">Reference proteome</keyword>
<evidence type="ECO:0000313" key="2">
    <source>
        <dbReference type="Proteomes" id="UP001211907"/>
    </source>
</evidence>
<dbReference type="CDD" id="cd02440">
    <property type="entry name" value="AdoMet_MTases"/>
    <property type="match status" value="2"/>
</dbReference>
<organism evidence="1 2">
    <name type="scientific">Physocladia obscura</name>
    <dbReference type="NCBI Taxonomy" id="109957"/>
    <lineage>
        <taxon>Eukaryota</taxon>
        <taxon>Fungi</taxon>
        <taxon>Fungi incertae sedis</taxon>
        <taxon>Chytridiomycota</taxon>
        <taxon>Chytridiomycota incertae sedis</taxon>
        <taxon>Chytridiomycetes</taxon>
        <taxon>Chytridiales</taxon>
        <taxon>Chytriomycetaceae</taxon>
        <taxon>Physocladia</taxon>
    </lineage>
</organism>
<reference evidence="1" key="1">
    <citation type="submission" date="2020-05" db="EMBL/GenBank/DDBJ databases">
        <title>Phylogenomic resolution of chytrid fungi.</title>
        <authorList>
            <person name="Stajich J.E."/>
            <person name="Amses K."/>
            <person name="Simmons R."/>
            <person name="Seto K."/>
            <person name="Myers J."/>
            <person name="Bonds A."/>
            <person name="Quandt C.A."/>
            <person name="Barry K."/>
            <person name="Liu P."/>
            <person name="Grigoriev I."/>
            <person name="Longcore J.E."/>
            <person name="James T.Y."/>
        </authorList>
    </citation>
    <scope>NUCLEOTIDE SEQUENCE</scope>
    <source>
        <strain evidence="1">JEL0513</strain>
    </source>
</reference>
<proteinExistence type="predicted"/>